<sequence>MKKLIISCMSIVLNLILVYAFGITAFAAELSQDEIYPSFSINEIQQQLNEVSIKNSEKFDNSGIEENIIDNVKMLSNNQSLDNQPPIAGLKIVILNPESMINGNFTTKTQFAWLWSYNGENFTYDPDGDSIADTRVGGISNSDIIGTITGNIGFATQFKTAGQYQLTFQVQDSRGAWSNIAKYVFSVEPSDGNTRPVSKIAYSPKTLIPNQLMMISWAGSTDSDSGDKITSIGGMVIKDGVTTALVDYVKQLNETSCVVSFDKAGSYEIWFRVSDTHNAWSNWVILTIQVENATLKNIQIHGIYEPTSQSAWWVADKQARTASVDASQSGADYLCENFGSHDFPSSLPDKIVSDNNFEVSGRLLTASGTSVANTRVQITMPLTLNHRINKTVLTDKDGYFSYKPTMQQYWVDTGYYNNAKDLDYLSLGDISEKQTHYIRFSSSTGTNHLYPTVISVTAGETSYSEDVTCLVGYTKLPTIGNLMYLNGQWAYL</sequence>
<organism evidence="1 2">
    <name type="scientific">Clostridium puniceum</name>
    <dbReference type="NCBI Taxonomy" id="29367"/>
    <lineage>
        <taxon>Bacteria</taxon>
        <taxon>Bacillati</taxon>
        <taxon>Bacillota</taxon>
        <taxon>Clostridia</taxon>
        <taxon>Eubacteriales</taxon>
        <taxon>Clostridiaceae</taxon>
        <taxon>Clostridium</taxon>
    </lineage>
</organism>
<name>A0A1S8TL93_9CLOT</name>
<evidence type="ECO:0000313" key="1">
    <source>
        <dbReference type="EMBL" id="OOM78553.1"/>
    </source>
</evidence>
<dbReference type="OrthoDB" id="2081637at2"/>
<dbReference type="RefSeq" id="WP_077847074.1">
    <property type="nucleotide sequence ID" value="NZ_LZZM01000125.1"/>
</dbReference>
<accession>A0A1S8TL93</accession>
<keyword evidence="2" id="KW-1185">Reference proteome</keyword>
<dbReference type="AlphaFoldDB" id="A0A1S8TL93"/>
<proteinExistence type="predicted"/>
<reference evidence="1 2" key="1">
    <citation type="submission" date="2016-05" db="EMBL/GenBank/DDBJ databases">
        <title>Microbial solvent formation.</title>
        <authorList>
            <person name="Poehlein A."/>
            <person name="Montoya Solano J.D."/>
            <person name="Flitsch S."/>
            <person name="Krabben P."/>
            <person name="Duerre P."/>
            <person name="Daniel R."/>
        </authorList>
    </citation>
    <scope>NUCLEOTIDE SEQUENCE [LARGE SCALE GENOMIC DNA]</scope>
    <source>
        <strain evidence="1 2">DSM 2619</strain>
    </source>
</reference>
<gene>
    <name evidence="1" type="ORF">CLPUN_19150</name>
</gene>
<dbReference type="Proteomes" id="UP000190890">
    <property type="component" value="Unassembled WGS sequence"/>
</dbReference>
<protein>
    <submittedName>
        <fullName evidence="1">Uncharacterized protein</fullName>
    </submittedName>
</protein>
<dbReference type="EMBL" id="LZZM01000125">
    <property type="protein sequence ID" value="OOM78553.1"/>
    <property type="molecule type" value="Genomic_DNA"/>
</dbReference>
<dbReference type="STRING" id="29367.CLPUN_19150"/>
<evidence type="ECO:0000313" key="2">
    <source>
        <dbReference type="Proteomes" id="UP000190890"/>
    </source>
</evidence>
<comment type="caution">
    <text evidence="1">The sequence shown here is derived from an EMBL/GenBank/DDBJ whole genome shotgun (WGS) entry which is preliminary data.</text>
</comment>